<dbReference type="Proteomes" id="UP000185924">
    <property type="component" value="Unassembled WGS sequence"/>
</dbReference>
<organism evidence="2 3">
    <name type="scientific">Pontibacter lucknowensis</name>
    <dbReference type="NCBI Taxonomy" id="1077936"/>
    <lineage>
        <taxon>Bacteria</taxon>
        <taxon>Pseudomonadati</taxon>
        <taxon>Bacteroidota</taxon>
        <taxon>Cytophagia</taxon>
        <taxon>Cytophagales</taxon>
        <taxon>Hymenobacteraceae</taxon>
        <taxon>Pontibacter</taxon>
    </lineage>
</organism>
<dbReference type="RefSeq" id="WP_007652065.1">
    <property type="nucleotide sequence ID" value="NZ_FTNM01000005.1"/>
</dbReference>
<dbReference type="OrthoDB" id="112777at2"/>
<dbReference type="AlphaFoldDB" id="A0A1N7A159"/>
<evidence type="ECO:0000259" key="1">
    <source>
        <dbReference type="Pfam" id="PF01370"/>
    </source>
</evidence>
<protein>
    <submittedName>
        <fullName evidence="2">Nucleoside-diphosphate-sugar epimerase</fullName>
    </submittedName>
</protein>
<gene>
    <name evidence="2" type="ORF">SAMN05421545_3156</name>
</gene>
<dbReference type="Gene3D" id="3.40.50.720">
    <property type="entry name" value="NAD(P)-binding Rossmann-like Domain"/>
    <property type="match status" value="1"/>
</dbReference>
<sequence length="321" mass="36444">MNKLDRNFLVLGATGSIGYAFTQVLLAQQEQVTILVRDRDRASRLFGTQAGLTIVQGDAQDKELLHDLGHKATHIFHGINYPYDKWQDNMERVTQHVIAAAAVNKATILFPGNVYNYGNLQPEIKENSPMQPNTRKGALRVQLEQMLGAAAQQGTCRVLILRLPDFWGPNVMNEGIAPIFRAALQGEAMPWLYRNDIPHQLVYTPDAARAFYKLLQLQPDTPYQVYNFGGEVVPSIKAWQAQTAEVAGTKPKHKLHSKWLFRLLGLFMPMMREIAEMGYLWENTILLNDEKLRQTLPDFKPTPMRKAIADTLDWFRKESAA</sequence>
<accession>A0A1N7A159</accession>
<dbReference type="PANTHER" id="PTHR43245:SF13">
    <property type="entry name" value="UDP-D-APIOSE_UDP-D-XYLOSE SYNTHASE 2"/>
    <property type="match status" value="1"/>
</dbReference>
<dbReference type="PANTHER" id="PTHR43245">
    <property type="entry name" value="BIFUNCTIONAL POLYMYXIN RESISTANCE PROTEIN ARNA"/>
    <property type="match status" value="1"/>
</dbReference>
<reference evidence="3" key="1">
    <citation type="submission" date="2017-01" db="EMBL/GenBank/DDBJ databases">
        <authorList>
            <person name="Varghese N."/>
            <person name="Submissions S."/>
        </authorList>
    </citation>
    <scope>NUCLEOTIDE SEQUENCE [LARGE SCALE GENOMIC DNA]</scope>
    <source>
        <strain evidence="3">DM9</strain>
    </source>
</reference>
<dbReference type="InterPro" id="IPR036291">
    <property type="entry name" value="NAD(P)-bd_dom_sf"/>
</dbReference>
<dbReference type="InterPro" id="IPR001509">
    <property type="entry name" value="Epimerase_deHydtase"/>
</dbReference>
<dbReference type="Pfam" id="PF01370">
    <property type="entry name" value="Epimerase"/>
    <property type="match status" value="1"/>
</dbReference>
<name>A0A1N7A159_9BACT</name>
<dbReference type="InterPro" id="IPR050177">
    <property type="entry name" value="Lipid_A_modif_metabolic_enz"/>
</dbReference>
<evidence type="ECO:0000313" key="2">
    <source>
        <dbReference type="EMBL" id="SIR32801.1"/>
    </source>
</evidence>
<evidence type="ECO:0000313" key="3">
    <source>
        <dbReference type="Proteomes" id="UP000185924"/>
    </source>
</evidence>
<keyword evidence="3" id="KW-1185">Reference proteome</keyword>
<dbReference type="EMBL" id="FTNM01000005">
    <property type="protein sequence ID" value="SIR32801.1"/>
    <property type="molecule type" value="Genomic_DNA"/>
</dbReference>
<proteinExistence type="predicted"/>
<feature type="domain" description="NAD-dependent epimerase/dehydratase" evidence="1">
    <location>
        <begin position="9"/>
        <end position="229"/>
    </location>
</feature>
<dbReference type="SUPFAM" id="SSF51735">
    <property type="entry name" value="NAD(P)-binding Rossmann-fold domains"/>
    <property type="match status" value="1"/>
</dbReference>
<dbReference type="STRING" id="1077936.SAMN05421545_3156"/>